<keyword evidence="8" id="KW-1185">Reference proteome</keyword>
<dbReference type="FunCoup" id="A0A804J3P8">
    <property type="interactions" value="525"/>
</dbReference>
<evidence type="ECO:0000256" key="1">
    <source>
        <dbReference type="ARBA" id="ARBA00004613"/>
    </source>
</evidence>
<dbReference type="InterPro" id="IPR007118">
    <property type="entry name" value="Expan_Lol_pI"/>
</dbReference>
<reference evidence="7" key="1">
    <citation type="submission" date="2021-05" db="UniProtKB">
        <authorList>
            <consortium name="EnsemblPlants"/>
        </authorList>
    </citation>
    <scope>IDENTIFICATION</scope>
    <source>
        <strain evidence="7">subsp. malaccensis</strain>
    </source>
</reference>
<dbReference type="GO" id="GO:0005576">
    <property type="term" value="C:extracellular region"/>
    <property type="evidence" value="ECO:0007669"/>
    <property type="project" value="UniProtKB-SubCell"/>
</dbReference>
<dbReference type="Proteomes" id="UP000012960">
    <property type="component" value="Unplaced"/>
</dbReference>
<dbReference type="PROSITE" id="PS50843">
    <property type="entry name" value="EXPANSIN_CBD"/>
    <property type="match status" value="1"/>
</dbReference>
<feature type="signal peptide" evidence="4">
    <location>
        <begin position="1"/>
        <end position="21"/>
    </location>
</feature>
<keyword evidence="2" id="KW-0964">Secreted</keyword>
<dbReference type="InParanoid" id="A0A804J3P8"/>
<organism evidence="7 8">
    <name type="scientific">Musa acuminata subsp. malaccensis</name>
    <name type="common">Wild banana</name>
    <name type="synonym">Musa malaccensis</name>
    <dbReference type="NCBI Taxonomy" id="214687"/>
    <lineage>
        <taxon>Eukaryota</taxon>
        <taxon>Viridiplantae</taxon>
        <taxon>Streptophyta</taxon>
        <taxon>Embryophyta</taxon>
        <taxon>Tracheophyta</taxon>
        <taxon>Spermatophyta</taxon>
        <taxon>Magnoliopsida</taxon>
        <taxon>Liliopsida</taxon>
        <taxon>Zingiberales</taxon>
        <taxon>Musaceae</taxon>
        <taxon>Musa</taxon>
    </lineage>
</organism>
<feature type="chain" id="PRO_5032299968" description="Expansin-like B1" evidence="4">
    <location>
        <begin position="22"/>
        <end position="254"/>
    </location>
</feature>
<dbReference type="InterPro" id="IPR036908">
    <property type="entry name" value="RlpA-like_sf"/>
</dbReference>
<dbReference type="Gene3D" id="2.60.40.760">
    <property type="entry name" value="Expansin, cellulose-binding-like domain"/>
    <property type="match status" value="1"/>
</dbReference>
<dbReference type="SUPFAM" id="SSF50685">
    <property type="entry name" value="Barwin-like endoglucanases"/>
    <property type="match status" value="1"/>
</dbReference>
<dbReference type="Pfam" id="PF03330">
    <property type="entry name" value="DPBB_1"/>
    <property type="match status" value="1"/>
</dbReference>
<dbReference type="SUPFAM" id="SSF49590">
    <property type="entry name" value="PHL pollen allergen"/>
    <property type="match status" value="1"/>
</dbReference>
<comment type="similarity">
    <text evidence="3">Belongs to the expansin family.</text>
</comment>
<dbReference type="Gramene" id="Ma05_t12480.1">
    <property type="protein sequence ID" value="Ma05_p12480.1"/>
    <property type="gene ID" value="Ma05_g12480"/>
</dbReference>
<evidence type="ECO:0000256" key="4">
    <source>
        <dbReference type="SAM" id="SignalP"/>
    </source>
</evidence>
<comment type="subcellular location">
    <subcellularLocation>
        <location evidence="1">Secreted</location>
    </subcellularLocation>
</comment>
<evidence type="ECO:0000313" key="7">
    <source>
        <dbReference type="EnsemblPlants" id="Ma05_p12480.1"/>
    </source>
</evidence>
<dbReference type="InterPro" id="IPR009009">
    <property type="entry name" value="RlpA-like_DPBB"/>
</dbReference>
<dbReference type="InterPro" id="IPR007117">
    <property type="entry name" value="Expansin_CBD"/>
</dbReference>
<dbReference type="AlphaFoldDB" id="A0A804J3P8"/>
<dbReference type="PRINTS" id="PR01225">
    <property type="entry name" value="EXPANSNFAMLY"/>
</dbReference>
<dbReference type="EnsemblPlants" id="Ma05_t12480.1">
    <property type="protein sequence ID" value="Ma05_p12480.1"/>
    <property type="gene ID" value="Ma05_g12480"/>
</dbReference>
<evidence type="ECO:0000256" key="2">
    <source>
        <dbReference type="ARBA" id="ARBA00022525"/>
    </source>
</evidence>
<evidence type="ECO:0008006" key="9">
    <source>
        <dbReference type="Google" id="ProtNLM"/>
    </source>
</evidence>
<dbReference type="PROSITE" id="PS50842">
    <property type="entry name" value="EXPANSIN_EG45"/>
    <property type="match status" value="1"/>
</dbReference>
<protein>
    <recommendedName>
        <fullName evidence="9">Expansin-like B1</fullName>
    </recommendedName>
</protein>
<sequence>MALPTQLLFFLPLLLQHPTRAETCSDCFTQSRAAYYPNSDKTGTERKIQTPASGSFGATLNDGDVLASSSLYRNGVGCGACYQVRCTDAKYCSNDGVMIIITDAGVSGNIEFILSQHAFARMGQNADLGASLLSLGAVGIEYRRVSCSYPSKNITFKIDQSSNHPSYFAFQIWDQQGNKDVTAVQLCETENLTCKLLERSHGAVRAVVSPPSGPLSVRILQSGGDDRDETWVVPPNNIPQNWTSGAIYDSGIQV</sequence>
<name>A0A804J3P8_MUSAM</name>
<dbReference type="Pfam" id="PF01357">
    <property type="entry name" value="Expansin_C"/>
    <property type="match status" value="1"/>
</dbReference>
<evidence type="ECO:0000259" key="5">
    <source>
        <dbReference type="PROSITE" id="PS50842"/>
    </source>
</evidence>
<dbReference type="PANTHER" id="PTHR31692:SF92">
    <property type="entry name" value="EXPANSIN-LIKE B1"/>
    <property type="match status" value="1"/>
</dbReference>
<feature type="domain" description="Expansin-like CBD" evidence="6">
    <location>
        <begin position="166"/>
        <end position="250"/>
    </location>
</feature>
<dbReference type="PANTHER" id="PTHR31692">
    <property type="entry name" value="EXPANSIN-B3"/>
    <property type="match status" value="1"/>
</dbReference>
<accession>A0A804J3P8</accession>
<dbReference type="InterPro" id="IPR036749">
    <property type="entry name" value="Expansin_CBD_sf"/>
</dbReference>
<evidence type="ECO:0000259" key="6">
    <source>
        <dbReference type="PROSITE" id="PS50843"/>
    </source>
</evidence>
<proteinExistence type="inferred from homology"/>
<dbReference type="Gene3D" id="2.40.40.10">
    <property type="entry name" value="RlpA-like domain"/>
    <property type="match status" value="1"/>
</dbReference>
<evidence type="ECO:0000256" key="3">
    <source>
        <dbReference type="RuleBase" id="RU003460"/>
    </source>
</evidence>
<keyword evidence="4" id="KW-0732">Signal</keyword>
<dbReference type="OMA" id="FVLWFQQ"/>
<feature type="domain" description="Expansin-like EG45" evidence="5">
    <location>
        <begin position="31"/>
        <end position="152"/>
    </location>
</feature>
<dbReference type="InterPro" id="IPR007112">
    <property type="entry name" value="Expansin/allergen_DPBB_dom"/>
</dbReference>
<evidence type="ECO:0000313" key="8">
    <source>
        <dbReference type="Proteomes" id="UP000012960"/>
    </source>
</evidence>